<proteinExistence type="predicted"/>
<dbReference type="AlphaFoldDB" id="A0A843WGG6"/>
<dbReference type="EMBL" id="NMUH01004700">
    <property type="protein sequence ID" value="MQM10543.1"/>
    <property type="molecule type" value="Genomic_DNA"/>
</dbReference>
<sequence>MFGHLDVNYADAKHRIGSAGEGLGFSGAPGGIRCRKEERPPSWRLLTRFLVFHSLKPYQVIILGDGPSPCDCLPAKWETRSLSNYGVSGNCFTSFGICLLFTCVQIDVFSHVIGHAYETTFIHKFSSFLYVPGMCSVQ</sequence>
<evidence type="ECO:0000313" key="1">
    <source>
        <dbReference type="EMBL" id="MQM10543.1"/>
    </source>
</evidence>
<organism evidence="1 2">
    <name type="scientific">Colocasia esculenta</name>
    <name type="common">Wild taro</name>
    <name type="synonym">Arum esculentum</name>
    <dbReference type="NCBI Taxonomy" id="4460"/>
    <lineage>
        <taxon>Eukaryota</taxon>
        <taxon>Viridiplantae</taxon>
        <taxon>Streptophyta</taxon>
        <taxon>Embryophyta</taxon>
        <taxon>Tracheophyta</taxon>
        <taxon>Spermatophyta</taxon>
        <taxon>Magnoliopsida</taxon>
        <taxon>Liliopsida</taxon>
        <taxon>Araceae</taxon>
        <taxon>Aroideae</taxon>
        <taxon>Colocasieae</taxon>
        <taxon>Colocasia</taxon>
    </lineage>
</organism>
<accession>A0A843WGG6</accession>
<keyword evidence="2" id="KW-1185">Reference proteome</keyword>
<gene>
    <name evidence="1" type="ORF">Taro_043435</name>
</gene>
<name>A0A843WGG6_COLES</name>
<protein>
    <submittedName>
        <fullName evidence="1">Uncharacterized protein</fullName>
    </submittedName>
</protein>
<dbReference type="Proteomes" id="UP000652761">
    <property type="component" value="Unassembled WGS sequence"/>
</dbReference>
<comment type="caution">
    <text evidence="1">The sequence shown here is derived from an EMBL/GenBank/DDBJ whole genome shotgun (WGS) entry which is preliminary data.</text>
</comment>
<reference evidence="1" key="1">
    <citation type="submission" date="2017-07" db="EMBL/GenBank/DDBJ databases">
        <title>Taro Niue Genome Assembly and Annotation.</title>
        <authorList>
            <person name="Atibalentja N."/>
            <person name="Keating K."/>
            <person name="Fields C.J."/>
        </authorList>
    </citation>
    <scope>NUCLEOTIDE SEQUENCE</scope>
    <source>
        <strain evidence="1">Niue_2</strain>
        <tissue evidence="1">Leaf</tissue>
    </source>
</reference>
<evidence type="ECO:0000313" key="2">
    <source>
        <dbReference type="Proteomes" id="UP000652761"/>
    </source>
</evidence>